<keyword evidence="4" id="KW-0175">Coiled coil</keyword>
<evidence type="ECO:0000256" key="2">
    <source>
        <dbReference type="ARBA" id="ARBA00007336"/>
    </source>
</evidence>
<proteinExistence type="inferred from homology"/>
<dbReference type="Pfam" id="PF05890">
    <property type="entry name" value="Ebp2"/>
    <property type="match status" value="1"/>
</dbReference>
<keyword evidence="5" id="KW-0539">Nucleus</keyword>
<comment type="subcellular location">
    <subcellularLocation>
        <location evidence="1">Nucleus</location>
        <location evidence="1">Nucleolus</location>
    </subcellularLocation>
</comment>
<gene>
    <name evidence="7" type="ORF">Amon01_000513200</name>
</gene>
<evidence type="ECO:0000256" key="3">
    <source>
        <dbReference type="ARBA" id="ARBA00022517"/>
    </source>
</evidence>
<organism evidence="7 8">
    <name type="scientific">Ambrosiozyma monospora</name>
    <name type="common">Yeast</name>
    <name type="synonym">Endomycopsis monosporus</name>
    <dbReference type="NCBI Taxonomy" id="43982"/>
    <lineage>
        <taxon>Eukaryota</taxon>
        <taxon>Fungi</taxon>
        <taxon>Dikarya</taxon>
        <taxon>Ascomycota</taxon>
        <taxon>Saccharomycotina</taxon>
        <taxon>Pichiomycetes</taxon>
        <taxon>Pichiales</taxon>
        <taxon>Pichiaceae</taxon>
        <taxon>Ambrosiozyma</taxon>
    </lineage>
</organism>
<dbReference type="GO" id="GO:0005730">
    <property type="term" value="C:nucleolus"/>
    <property type="evidence" value="ECO:0007669"/>
    <property type="project" value="UniProtKB-SubCell"/>
</dbReference>
<dbReference type="GO" id="GO:0042273">
    <property type="term" value="P:ribosomal large subunit biogenesis"/>
    <property type="evidence" value="ECO:0007669"/>
    <property type="project" value="TreeGrafter"/>
</dbReference>
<evidence type="ECO:0000313" key="7">
    <source>
        <dbReference type="EMBL" id="GMG39187.1"/>
    </source>
</evidence>
<dbReference type="AlphaFoldDB" id="A0A9W7DL33"/>
<evidence type="ECO:0000256" key="1">
    <source>
        <dbReference type="ARBA" id="ARBA00004604"/>
    </source>
</evidence>
<feature type="region of interest" description="Disordered" evidence="6">
    <location>
        <begin position="91"/>
        <end position="134"/>
    </location>
</feature>
<evidence type="ECO:0000256" key="5">
    <source>
        <dbReference type="ARBA" id="ARBA00023242"/>
    </source>
</evidence>
<evidence type="ECO:0000256" key="6">
    <source>
        <dbReference type="SAM" id="MobiDB-lite"/>
    </source>
</evidence>
<keyword evidence="3" id="KW-0690">Ribosome biogenesis</keyword>
<accession>A0A9W7DL33</accession>
<dbReference type="Proteomes" id="UP001165063">
    <property type="component" value="Unassembled WGS sequence"/>
</dbReference>
<dbReference type="PANTHER" id="PTHR13028">
    <property type="entry name" value="RRNA PROCESSING PROTEIN EBNA1-BINDING PROTEIN-RELATED"/>
    <property type="match status" value="1"/>
</dbReference>
<reference evidence="7" key="1">
    <citation type="submission" date="2023-04" db="EMBL/GenBank/DDBJ databases">
        <title>Ambrosiozyma monospora NBRC 1965.</title>
        <authorList>
            <person name="Ichikawa N."/>
            <person name="Sato H."/>
            <person name="Tonouchi N."/>
        </authorList>
    </citation>
    <scope>NUCLEOTIDE SEQUENCE</scope>
    <source>
        <strain evidence="7">NBRC 1965</strain>
    </source>
</reference>
<evidence type="ECO:0000313" key="8">
    <source>
        <dbReference type="Proteomes" id="UP001165063"/>
    </source>
</evidence>
<dbReference type="GO" id="GO:0006364">
    <property type="term" value="P:rRNA processing"/>
    <property type="evidence" value="ECO:0007669"/>
    <property type="project" value="TreeGrafter"/>
</dbReference>
<dbReference type="OrthoDB" id="443772at2759"/>
<comment type="similarity">
    <text evidence="2">Belongs to the EBP2 family.</text>
</comment>
<feature type="compositionally biased region" description="Basic residues" evidence="6">
    <location>
        <begin position="119"/>
        <end position="134"/>
    </location>
</feature>
<dbReference type="EMBL" id="BSXU01002725">
    <property type="protein sequence ID" value="GMG39187.1"/>
    <property type="molecule type" value="Genomic_DNA"/>
</dbReference>
<name>A0A9W7DL33_AMBMO</name>
<evidence type="ECO:0000256" key="4">
    <source>
        <dbReference type="ARBA" id="ARBA00023054"/>
    </source>
</evidence>
<comment type="caution">
    <text evidence="7">The sequence shown here is derived from an EMBL/GenBank/DDBJ whole genome shotgun (WGS) entry which is preliminary data.</text>
</comment>
<dbReference type="GO" id="GO:0030687">
    <property type="term" value="C:preribosome, large subunit precursor"/>
    <property type="evidence" value="ECO:0007669"/>
    <property type="project" value="TreeGrafter"/>
</dbReference>
<feature type="region of interest" description="Disordered" evidence="6">
    <location>
        <begin position="23"/>
        <end position="56"/>
    </location>
</feature>
<dbReference type="PANTHER" id="PTHR13028:SF0">
    <property type="entry name" value="RRNA-PROCESSING PROTEIN EBP2-RELATED"/>
    <property type="match status" value="1"/>
</dbReference>
<dbReference type="InterPro" id="IPR008610">
    <property type="entry name" value="Ebp2"/>
</dbReference>
<protein>
    <submittedName>
        <fullName evidence="7">Unnamed protein product</fullName>
    </submittedName>
</protein>
<sequence length="134" mass="15587">MDYFAEMVKTDEHMDKMKGKLIKEQTEKKAREEARRQRQLKKFGKQVQNETLIKRQKEKRETLDKINSLKKKRKMNEIGGDAFDVGIEEAAASGDGFNKRQKRGNGSGKGKGPIVSQKPTKKRLGRNRRRNKRK</sequence>
<dbReference type="GO" id="GO:0034399">
    <property type="term" value="C:nuclear periphery"/>
    <property type="evidence" value="ECO:0007669"/>
    <property type="project" value="TreeGrafter"/>
</dbReference>
<feature type="compositionally biased region" description="Basic and acidic residues" evidence="6">
    <location>
        <begin position="23"/>
        <end position="36"/>
    </location>
</feature>
<keyword evidence="8" id="KW-1185">Reference proteome</keyword>